<dbReference type="Proteomes" id="UP000006882">
    <property type="component" value="Chromosome G2"/>
</dbReference>
<dbReference type="Gramene" id="ONI22389">
    <property type="protein sequence ID" value="ONI22389"/>
    <property type="gene ID" value="PRUPE_2G125800"/>
</dbReference>
<evidence type="ECO:0000313" key="2">
    <source>
        <dbReference type="Proteomes" id="UP000006882"/>
    </source>
</evidence>
<evidence type="ECO:0000313" key="1">
    <source>
        <dbReference type="EMBL" id="ONI22389.1"/>
    </source>
</evidence>
<name>M5VSL2_PRUPE</name>
<organism evidence="1 2">
    <name type="scientific">Prunus persica</name>
    <name type="common">Peach</name>
    <name type="synonym">Amygdalus persica</name>
    <dbReference type="NCBI Taxonomy" id="3760"/>
    <lineage>
        <taxon>Eukaryota</taxon>
        <taxon>Viridiplantae</taxon>
        <taxon>Streptophyta</taxon>
        <taxon>Embryophyta</taxon>
        <taxon>Tracheophyta</taxon>
        <taxon>Spermatophyta</taxon>
        <taxon>Magnoliopsida</taxon>
        <taxon>eudicotyledons</taxon>
        <taxon>Gunneridae</taxon>
        <taxon>Pentapetalae</taxon>
        <taxon>rosids</taxon>
        <taxon>fabids</taxon>
        <taxon>Rosales</taxon>
        <taxon>Rosaceae</taxon>
        <taxon>Amygdaloideae</taxon>
        <taxon>Amygdaleae</taxon>
        <taxon>Prunus</taxon>
    </lineage>
</organism>
<sequence length="83" mass="9614">MNTQHDTRDPSYASVIDGDLAQDEPGTYLLFPRWKPITDLIWFDNLFGASDEDTGVVFTNTFYFTPTISEQKREYKTMTPQIN</sequence>
<reference evidence="1 2" key="1">
    <citation type="journal article" date="2013" name="Nat. Genet.">
        <title>The high-quality draft genome of peach (Prunus persica) identifies unique patterns of genetic diversity, domestication and genome evolution.</title>
        <authorList>
            <consortium name="International Peach Genome Initiative"/>
            <person name="Verde I."/>
            <person name="Abbott A.G."/>
            <person name="Scalabrin S."/>
            <person name="Jung S."/>
            <person name="Shu S."/>
            <person name="Marroni F."/>
            <person name="Zhebentyayeva T."/>
            <person name="Dettori M.T."/>
            <person name="Grimwood J."/>
            <person name="Cattonaro F."/>
            <person name="Zuccolo A."/>
            <person name="Rossini L."/>
            <person name="Jenkins J."/>
            <person name="Vendramin E."/>
            <person name="Meisel L.A."/>
            <person name="Decroocq V."/>
            <person name="Sosinski B."/>
            <person name="Prochnik S."/>
            <person name="Mitros T."/>
            <person name="Policriti A."/>
            <person name="Cipriani G."/>
            <person name="Dondini L."/>
            <person name="Ficklin S."/>
            <person name="Goodstein D.M."/>
            <person name="Xuan P."/>
            <person name="Del Fabbro C."/>
            <person name="Aramini V."/>
            <person name="Copetti D."/>
            <person name="Gonzalez S."/>
            <person name="Horner D.S."/>
            <person name="Falchi R."/>
            <person name="Lucas S."/>
            <person name="Mica E."/>
            <person name="Maldonado J."/>
            <person name="Lazzari B."/>
            <person name="Bielenberg D."/>
            <person name="Pirona R."/>
            <person name="Miculan M."/>
            <person name="Barakat A."/>
            <person name="Testolin R."/>
            <person name="Stella A."/>
            <person name="Tartarini S."/>
            <person name="Tonutti P."/>
            <person name="Arus P."/>
            <person name="Orellana A."/>
            <person name="Wells C."/>
            <person name="Main D."/>
            <person name="Vizzotto G."/>
            <person name="Silva H."/>
            <person name="Salamini F."/>
            <person name="Schmutz J."/>
            <person name="Morgante M."/>
            <person name="Rokhsar D.S."/>
        </authorList>
    </citation>
    <scope>NUCLEOTIDE SEQUENCE [LARGE SCALE GENOMIC DNA]</scope>
    <source>
        <strain evidence="2">cv. Nemared</strain>
    </source>
</reference>
<keyword evidence="2" id="KW-1185">Reference proteome</keyword>
<proteinExistence type="predicted"/>
<dbReference type="EMBL" id="CM007652">
    <property type="protein sequence ID" value="ONI22389.1"/>
    <property type="molecule type" value="Genomic_DNA"/>
</dbReference>
<accession>M5VSL2</accession>
<dbReference type="HOGENOM" id="CLU_2546880_0_0_1"/>
<protein>
    <submittedName>
        <fullName evidence="1">Uncharacterized protein</fullName>
    </submittedName>
</protein>
<gene>
    <name evidence="1" type="ORF">PRUPE_2G125800</name>
</gene>
<dbReference type="AlphaFoldDB" id="M5VSL2"/>